<dbReference type="Proteomes" id="UP001562425">
    <property type="component" value="Unassembled WGS sequence"/>
</dbReference>
<evidence type="ECO:0000256" key="2">
    <source>
        <dbReference type="ARBA" id="ARBA00023157"/>
    </source>
</evidence>
<dbReference type="SUPFAM" id="SSF56436">
    <property type="entry name" value="C-type lectin-like"/>
    <property type="match status" value="2"/>
</dbReference>
<keyword evidence="2" id="KW-1015">Disulfide bond</keyword>
<accession>A0ABD1DJC0</accession>
<dbReference type="PANTHER" id="PTHR22799">
    <property type="entry name" value="TETRANECTIN-RELATED"/>
    <property type="match status" value="1"/>
</dbReference>
<organism evidence="5 6">
    <name type="scientific">Culex pipiens pipiens</name>
    <name type="common">Northern house mosquito</name>
    <dbReference type="NCBI Taxonomy" id="38569"/>
    <lineage>
        <taxon>Eukaryota</taxon>
        <taxon>Metazoa</taxon>
        <taxon>Ecdysozoa</taxon>
        <taxon>Arthropoda</taxon>
        <taxon>Hexapoda</taxon>
        <taxon>Insecta</taxon>
        <taxon>Pterygota</taxon>
        <taxon>Neoptera</taxon>
        <taxon>Endopterygota</taxon>
        <taxon>Diptera</taxon>
        <taxon>Nematocera</taxon>
        <taxon>Culicoidea</taxon>
        <taxon>Culicidae</taxon>
        <taxon>Culicinae</taxon>
        <taxon>Culicini</taxon>
        <taxon>Culex</taxon>
        <taxon>Culex</taxon>
    </lineage>
</organism>
<evidence type="ECO:0000313" key="6">
    <source>
        <dbReference type="Proteomes" id="UP001562425"/>
    </source>
</evidence>
<keyword evidence="1" id="KW-0430">Lectin</keyword>
<dbReference type="Pfam" id="PF00059">
    <property type="entry name" value="Lectin_C"/>
    <property type="match status" value="1"/>
</dbReference>
<proteinExistence type="predicted"/>
<evidence type="ECO:0000256" key="1">
    <source>
        <dbReference type="ARBA" id="ARBA00022734"/>
    </source>
</evidence>
<dbReference type="InterPro" id="IPR001304">
    <property type="entry name" value="C-type_lectin-like"/>
</dbReference>
<dbReference type="PANTHER" id="PTHR22799:SF6">
    <property type="entry name" value="C-TYPE LECTIN DOMAIN FAMILY 4 MEMBER M-LIKE"/>
    <property type="match status" value="1"/>
</dbReference>
<feature type="domain" description="C-type lectin" evidence="4">
    <location>
        <begin position="187"/>
        <end position="308"/>
    </location>
</feature>
<feature type="signal peptide" evidence="3">
    <location>
        <begin position="1"/>
        <end position="21"/>
    </location>
</feature>
<comment type="caution">
    <text evidence="5">The sequence shown here is derived from an EMBL/GenBank/DDBJ whole genome shotgun (WGS) entry which is preliminary data.</text>
</comment>
<dbReference type="InterPro" id="IPR018378">
    <property type="entry name" value="C-type_lectin_CS"/>
</dbReference>
<keyword evidence="6" id="KW-1185">Reference proteome</keyword>
<evidence type="ECO:0000256" key="3">
    <source>
        <dbReference type="SAM" id="SignalP"/>
    </source>
</evidence>
<dbReference type="PROSITE" id="PS50041">
    <property type="entry name" value="C_TYPE_LECTIN_2"/>
    <property type="match status" value="1"/>
</dbReference>
<evidence type="ECO:0000313" key="5">
    <source>
        <dbReference type="EMBL" id="KAL1399662.1"/>
    </source>
</evidence>
<dbReference type="EMBL" id="JBEHCU010005482">
    <property type="protein sequence ID" value="KAL1399662.1"/>
    <property type="molecule type" value="Genomic_DNA"/>
</dbReference>
<dbReference type="CDD" id="cd00037">
    <property type="entry name" value="CLECT"/>
    <property type="match status" value="2"/>
</dbReference>
<dbReference type="GO" id="GO:0030246">
    <property type="term" value="F:carbohydrate binding"/>
    <property type="evidence" value="ECO:0007669"/>
    <property type="project" value="UniProtKB-KW"/>
</dbReference>
<dbReference type="InterPro" id="IPR016187">
    <property type="entry name" value="CTDL_fold"/>
</dbReference>
<sequence length="311" mass="34155">MFSKVTCLVLVATFSVALVFCNPTPQSEDSITYGAEVNGQDVQRAAFANQQRYVVFNNKRSTFFEAWRACMSLGLRLATVNSSEDDAALLVALRDAGTHHKGPWFIAGTDLGKEGSFVWLTTNREVGYGTGFITMFSKVTSLVLVATFSVALVFCNPTPQSEDSITYGAEVNGQDVQRAAFANQQRYVVFNNKRSTFFEAWRACMSLGLRLATVNSSEDDAALLVALRDAGTHHKGPWFIAGTDLGKEGSFVWLTTNREVGYGSGYVNWQTGEPSNSGGNENCIEVGLFDNTLWNDVSCDNQRAFVCERDQ</sequence>
<feature type="chain" id="PRO_5044813613" description="C-type lectin domain-containing protein" evidence="3">
    <location>
        <begin position="22"/>
        <end position="311"/>
    </location>
</feature>
<dbReference type="InterPro" id="IPR051663">
    <property type="entry name" value="CLec_Tetranectin-domain"/>
</dbReference>
<name>A0ABD1DJC0_CULPP</name>
<dbReference type="InterPro" id="IPR016186">
    <property type="entry name" value="C-type_lectin-like/link_sf"/>
</dbReference>
<dbReference type="PROSITE" id="PS00615">
    <property type="entry name" value="C_TYPE_LECTIN_1"/>
    <property type="match status" value="1"/>
</dbReference>
<dbReference type="SMART" id="SM00034">
    <property type="entry name" value="CLECT"/>
    <property type="match status" value="1"/>
</dbReference>
<protein>
    <recommendedName>
        <fullName evidence="4">C-type lectin domain-containing protein</fullName>
    </recommendedName>
</protein>
<reference evidence="5 6" key="1">
    <citation type="submission" date="2024-05" db="EMBL/GenBank/DDBJ databases">
        <title>Culex pipiens pipiens assembly and annotation.</title>
        <authorList>
            <person name="Alout H."/>
            <person name="Durand T."/>
        </authorList>
    </citation>
    <scope>NUCLEOTIDE SEQUENCE [LARGE SCALE GENOMIC DNA]</scope>
    <source>
        <strain evidence="5">HA-2024</strain>
        <tissue evidence="5">Whole body</tissue>
    </source>
</reference>
<evidence type="ECO:0000259" key="4">
    <source>
        <dbReference type="PROSITE" id="PS50041"/>
    </source>
</evidence>
<dbReference type="AlphaFoldDB" id="A0ABD1DJC0"/>
<dbReference type="Gene3D" id="3.10.100.10">
    <property type="entry name" value="Mannose-Binding Protein A, subunit A"/>
    <property type="match status" value="2"/>
</dbReference>
<keyword evidence="3" id="KW-0732">Signal</keyword>
<gene>
    <name evidence="5" type="ORF">pipiens_002186</name>
</gene>